<dbReference type="InterPro" id="IPR014195">
    <property type="entry name" value="Spore_III_AG"/>
</dbReference>
<gene>
    <name evidence="3" type="primary">spoIIIAG</name>
    <name evidence="3" type="ORF">NDK43_03885</name>
</gene>
<protein>
    <submittedName>
        <fullName evidence="3">Stage III sporulation protein AG</fullName>
    </submittedName>
</protein>
<feature type="region of interest" description="Disordered" evidence="1">
    <location>
        <begin position="123"/>
        <end position="152"/>
    </location>
</feature>
<keyword evidence="4" id="KW-1185">Reference proteome</keyword>
<name>A0ABT0W8B0_9BACI</name>
<accession>A0ABT0W8B0</accession>
<keyword evidence="2" id="KW-0812">Transmembrane</keyword>
<feature type="transmembrane region" description="Helical" evidence="2">
    <location>
        <begin position="30"/>
        <end position="49"/>
    </location>
</feature>
<dbReference type="NCBIfam" id="TIGR02830">
    <property type="entry name" value="spore_III_AG"/>
    <property type="match status" value="1"/>
</dbReference>
<evidence type="ECO:0000313" key="4">
    <source>
        <dbReference type="Proteomes" id="UP001523262"/>
    </source>
</evidence>
<sequence>MDNNQGPLSWLKKLLLRNDQPNKKTSKYQYLILVLCIGAACMLVGNILFKTNSSAPVIPALKTQQDNSGDVAAFGQKNNSSNKTIADYEQEYENQLKKAIGDMLGVNNVTVVVTIDSTDQQVLQKNKNTKSQTTEETDQSGGQRKVTDTSTDEQVVITRNGDKEVPIVVETKKPEIRGVLVVAKGADNIQIKQLIVEAVTRALGVPSYKVAVTPMFKK</sequence>
<evidence type="ECO:0000256" key="1">
    <source>
        <dbReference type="SAM" id="MobiDB-lite"/>
    </source>
</evidence>
<proteinExistence type="predicted"/>
<keyword evidence="2" id="KW-1133">Transmembrane helix</keyword>
<evidence type="ECO:0000256" key="2">
    <source>
        <dbReference type="SAM" id="Phobius"/>
    </source>
</evidence>
<keyword evidence="2" id="KW-0472">Membrane</keyword>
<evidence type="ECO:0000313" key="3">
    <source>
        <dbReference type="EMBL" id="MCM2531700.1"/>
    </source>
</evidence>
<reference evidence="3 4" key="1">
    <citation type="submission" date="2022-06" db="EMBL/GenBank/DDBJ databases">
        <authorList>
            <person name="Jeon C.O."/>
        </authorList>
    </citation>
    <scope>NUCLEOTIDE SEQUENCE [LARGE SCALE GENOMIC DNA]</scope>
    <source>
        <strain evidence="3 4">KCTC 13943</strain>
    </source>
</reference>
<comment type="caution">
    <text evidence="3">The sequence shown here is derived from an EMBL/GenBank/DDBJ whole genome shotgun (WGS) entry which is preliminary data.</text>
</comment>
<dbReference type="Proteomes" id="UP001523262">
    <property type="component" value="Unassembled WGS sequence"/>
</dbReference>
<organism evidence="3 4">
    <name type="scientific">Neobacillus pocheonensis</name>
    <dbReference type="NCBI Taxonomy" id="363869"/>
    <lineage>
        <taxon>Bacteria</taxon>
        <taxon>Bacillati</taxon>
        <taxon>Bacillota</taxon>
        <taxon>Bacilli</taxon>
        <taxon>Bacillales</taxon>
        <taxon>Bacillaceae</taxon>
        <taxon>Neobacillus</taxon>
    </lineage>
</organism>
<dbReference type="EMBL" id="JAMQCR010000001">
    <property type="protein sequence ID" value="MCM2531700.1"/>
    <property type="molecule type" value="Genomic_DNA"/>
</dbReference>